<name>A0A0M1P573_9BACL</name>
<reference evidence="5" key="1">
    <citation type="submission" date="2015-08" db="EMBL/GenBank/DDBJ databases">
        <title>Genome sequencing project for genomic taxonomy and phylogenomics of Bacillus-like bacteria.</title>
        <authorList>
            <person name="Liu B."/>
            <person name="Wang J."/>
            <person name="Zhu Y."/>
            <person name="Liu G."/>
            <person name="Chen Q."/>
            <person name="Chen Z."/>
            <person name="Lan J."/>
            <person name="Che J."/>
            <person name="Ge C."/>
            <person name="Shi H."/>
            <person name="Pan Z."/>
            <person name="Liu X."/>
        </authorList>
    </citation>
    <scope>NUCLEOTIDE SEQUENCE [LARGE SCALE GENOMIC DNA]</scope>
    <source>
        <strain evidence="5">FJAT-22460</strain>
    </source>
</reference>
<dbReference type="InterPro" id="IPR036388">
    <property type="entry name" value="WH-like_DNA-bd_sf"/>
</dbReference>
<gene>
    <name evidence="4" type="ORF">AM231_08495</name>
</gene>
<comment type="caution">
    <text evidence="4">The sequence shown here is derived from an EMBL/GenBank/DDBJ whole genome shotgun (WGS) entry which is preliminary data.</text>
</comment>
<dbReference type="InterPro" id="IPR010921">
    <property type="entry name" value="Trp_repressor/repl_initiator"/>
</dbReference>
<feature type="compositionally biased region" description="Low complexity" evidence="2">
    <location>
        <begin position="119"/>
        <end position="128"/>
    </location>
</feature>
<sequence>MTKFSKDRKLAIIQGYDPDFLSQMEYANQMGVTKSQFQYWLKLYEMHGESTFTNGYTNYPASFKLDVLNHMAQSEASLMDTAALFNLPNFSILHSWQKKMETGGLEALEPKKKGRPSMKKVSNSSNKRSVVEGSVEALEERIKQLEMENEYLKKLNALVRNKEKSPNKTKHKRSGN</sequence>
<comment type="similarity">
    <text evidence="1">Belongs to the IS150/IS1296 orfA family.</text>
</comment>
<accession>A0A0M1P573</accession>
<proteinExistence type="inferred from homology"/>
<evidence type="ECO:0000256" key="1">
    <source>
        <dbReference type="ARBA" id="ARBA00038232"/>
    </source>
</evidence>
<dbReference type="SUPFAM" id="SSF48295">
    <property type="entry name" value="TrpR-like"/>
    <property type="match status" value="2"/>
</dbReference>
<evidence type="ECO:0000259" key="3">
    <source>
        <dbReference type="Pfam" id="PF13518"/>
    </source>
</evidence>
<dbReference type="InterPro" id="IPR055247">
    <property type="entry name" value="InsJ-like_HTH"/>
</dbReference>
<feature type="domain" description="Insertion element IS150 protein InsJ-like helix-turn-helix" evidence="3">
    <location>
        <begin position="63"/>
        <end position="116"/>
    </location>
</feature>
<dbReference type="AlphaFoldDB" id="A0A0M1P573"/>
<dbReference type="Gene3D" id="1.10.10.10">
    <property type="entry name" value="Winged helix-like DNA-binding domain superfamily/Winged helix DNA-binding domain"/>
    <property type="match status" value="2"/>
</dbReference>
<dbReference type="Pfam" id="PF13518">
    <property type="entry name" value="HTH_28"/>
    <property type="match status" value="1"/>
</dbReference>
<organism evidence="4 5">
    <name type="scientific">Paenibacillus solani</name>
    <dbReference type="NCBI Taxonomy" id="1705565"/>
    <lineage>
        <taxon>Bacteria</taxon>
        <taxon>Bacillati</taxon>
        <taxon>Bacillota</taxon>
        <taxon>Bacilli</taxon>
        <taxon>Bacillales</taxon>
        <taxon>Paenibacillaceae</taxon>
        <taxon>Paenibacillus</taxon>
    </lineage>
</organism>
<dbReference type="PATRIC" id="fig|1705565.3.peg.3642"/>
<feature type="region of interest" description="Disordered" evidence="2">
    <location>
        <begin position="109"/>
        <end position="135"/>
    </location>
</feature>
<keyword evidence="5" id="KW-1185">Reference proteome</keyword>
<evidence type="ECO:0000313" key="4">
    <source>
        <dbReference type="EMBL" id="KOR89194.1"/>
    </source>
</evidence>
<evidence type="ECO:0000256" key="2">
    <source>
        <dbReference type="SAM" id="MobiDB-lite"/>
    </source>
</evidence>
<evidence type="ECO:0000313" key="5">
    <source>
        <dbReference type="Proteomes" id="UP000036932"/>
    </source>
</evidence>
<dbReference type="Proteomes" id="UP000036932">
    <property type="component" value="Unassembled WGS sequence"/>
</dbReference>
<dbReference type="InterPro" id="IPR052057">
    <property type="entry name" value="IS150/IS1296_orfA-like"/>
</dbReference>
<protein>
    <submittedName>
        <fullName evidence="4">Transposase</fullName>
    </submittedName>
</protein>
<dbReference type="EMBL" id="LIUT01000001">
    <property type="protein sequence ID" value="KOR89194.1"/>
    <property type="molecule type" value="Genomic_DNA"/>
</dbReference>
<dbReference type="PANTHER" id="PTHR33795:SF1">
    <property type="entry name" value="INSERTION ELEMENT IS150 PROTEIN INSJ"/>
    <property type="match status" value="1"/>
</dbReference>
<dbReference type="GO" id="GO:0043565">
    <property type="term" value="F:sequence-specific DNA binding"/>
    <property type="evidence" value="ECO:0007669"/>
    <property type="project" value="InterPro"/>
</dbReference>
<dbReference type="PANTHER" id="PTHR33795">
    <property type="entry name" value="INSERTION ELEMENT IS150 PROTEIN INSJ"/>
    <property type="match status" value="1"/>
</dbReference>